<dbReference type="OrthoDB" id="148947at2"/>
<evidence type="ECO:0000256" key="2">
    <source>
        <dbReference type="ARBA" id="ARBA00022989"/>
    </source>
</evidence>
<dbReference type="GO" id="GO:0022857">
    <property type="term" value="F:transmembrane transporter activity"/>
    <property type="evidence" value="ECO:0007669"/>
    <property type="project" value="InterPro"/>
</dbReference>
<feature type="transmembrane region" description="Helical" evidence="4">
    <location>
        <begin position="100"/>
        <end position="122"/>
    </location>
</feature>
<dbReference type="InterPro" id="IPR036259">
    <property type="entry name" value="MFS_trans_sf"/>
</dbReference>
<name>A0A1E2V7T8_9GAMM</name>
<feature type="transmembrane region" description="Helical" evidence="4">
    <location>
        <begin position="331"/>
        <end position="351"/>
    </location>
</feature>
<feature type="transmembrane region" description="Helical" evidence="4">
    <location>
        <begin position="51"/>
        <end position="69"/>
    </location>
</feature>
<dbReference type="RefSeq" id="WP_068997475.1">
    <property type="nucleotide sequence ID" value="NZ_MDTQ01000001.1"/>
</dbReference>
<dbReference type="InterPro" id="IPR011701">
    <property type="entry name" value="MFS"/>
</dbReference>
<comment type="caution">
    <text evidence="6">The sequence shown here is derived from an EMBL/GenBank/DDBJ whole genome shotgun (WGS) entry which is preliminary data.</text>
</comment>
<feature type="transmembrane region" description="Helical" evidence="4">
    <location>
        <begin position="143"/>
        <end position="161"/>
    </location>
</feature>
<evidence type="ECO:0000313" key="6">
    <source>
        <dbReference type="EMBL" id="ODC03080.1"/>
    </source>
</evidence>
<dbReference type="InterPro" id="IPR052524">
    <property type="entry name" value="MFS_Cyanate_Porter"/>
</dbReference>
<evidence type="ECO:0000256" key="4">
    <source>
        <dbReference type="SAM" id="Phobius"/>
    </source>
</evidence>
<evidence type="ECO:0000259" key="5">
    <source>
        <dbReference type="PROSITE" id="PS50850"/>
    </source>
</evidence>
<dbReference type="Pfam" id="PF07690">
    <property type="entry name" value="MFS_1"/>
    <property type="match status" value="1"/>
</dbReference>
<keyword evidence="3 4" id="KW-0472">Membrane</keyword>
<dbReference type="PROSITE" id="PS50850">
    <property type="entry name" value="MFS"/>
    <property type="match status" value="1"/>
</dbReference>
<dbReference type="STRING" id="197479.BFW38_05485"/>
<keyword evidence="7" id="KW-1185">Reference proteome</keyword>
<dbReference type="PANTHER" id="PTHR23523:SF2">
    <property type="entry name" value="2-NITROIMIDAZOLE TRANSPORTER"/>
    <property type="match status" value="1"/>
</dbReference>
<dbReference type="EMBL" id="MDTQ01000001">
    <property type="protein sequence ID" value="ODC03080.1"/>
    <property type="molecule type" value="Genomic_DNA"/>
</dbReference>
<feature type="transmembrane region" description="Helical" evidence="4">
    <location>
        <begin position="167"/>
        <end position="186"/>
    </location>
</feature>
<dbReference type="InterPro" id="IPR020846">
    <property type="entry name" value="MFS_dom"/>
</dbReference>
<organism evidence="6 7">
    <name type="scientific">Terasakiispira papahanaumokuakeensis</name>
    <dbReference type="NCBI Taxonomy" id="197479"/>
    <lineage>
        <taxon>Bacteria</taxon>
        <taxon>Pseudomonadati</taxon>
        <taxon>Pseudomonadota</taxon>
        <taxon>Gammaproteobacteria</taxon>
        <taxon>Oceanospirillales</taxon>
        <taxon>Terasakiispira</taxon>
    </lineage>
</organism>
<protein>
    <submittedName>
        <fullName evidence="6">MFS transporter</fullName>
    </submittedName>
</protein>
<reference evidence="6 7" key="1">
    <citation type="submission" date="2016-08" db="EMBL/GenBank/DDBJ databases">
        <authorList>
            <person name="Seilhamer J.J."/>
        </authorList>
    </citation>
    <scope>NUCLEOTIDE SEQUENCE [LARGE SCALE GENOMIC DNA]</scope>
    <source>
        <strain evidence="6 7">PH27A</strain>
    </source>
</reference>
<dbReference type="Proteomes" id="UP000094291">
    <property type="component" value="Unassembled WGS sequence"/>
</dbReference>
<feature type="transmembrane region" description="Helical" evidence="4">
    <location>
        <begin position="296"/>
        <end position="319"/>
    </location>
</feature>
<sequence>MAAIRPRFGVLLLLWLTGLYLRVPVLVIPPLSPFIGDELSLDSTTLGALTTLPVLMLAIGAVPGALAIARLGARGALMMALVLVAIGSALRGVAESDLSLLGVSALMGLGIAVMQPALPALLPRWLSYEQVALGSAVYMNGMLMGEFISAGLTLPVVMPLVEGSWRAALWVWSLPALLLVFALKWPRDHEPDQPVRRPGWMPDWRHPLVWQMGLILGSSSTLFFGLNAHMASLLKARGVLDALDQVLFWFNFMQVLASFLMLKAAHYWVGKRLPILLCVMLDCLLVLGFWWGSGAWAVVCVVALSFCSAILLVLMVSLVPSMVPADEVGRMSAGCFTIGYVVSFVMPLLGGILADTSGDAEDILWVLSGYALLTIPLAWRLRLHSSAHPAG</sequence>
<feature type="transmembrane region" description="Helical" evidence="4">
    <location>
        <begin position="273"/>
        <end position="290"/>
    </location>
</feature>
<dbReference type="Gene3D" id="1.20.1250.20">
    <property type="entry name" value="MFS general substrate transporter like domains"/>
    <property type="match status" value="1"/>
</dbReference>
<feature type="transmembrane region" description="Helical" evidence="4">
    <location>
        <begin position="363"/>
        <end position="381"/>
    </location>
</feature>
<feature type="transmembrane region" description="Helical" evidence="4">
    <location>
        <begin position="246"/>
        <end position="266"/>
    </location>
</feature>
<proteinExistence type="predicted"/>
<evidence type="ECO:0000256" key="1">
    <source>
        <dbReference type="ARBA" id="ARBA00022692"/>
    </source>
</evidence>
<dbReference type="AlphaFoldDB" id="A0A1E2V7T8"/>
<keyword evidence="2 4" id="KW-1133">Transmembrane helix</keyword>
<dbReference type="SUPFAM" id="SSF103473">
    <property type="entry name" value="MFS general substrate transporter"/>
    <property type="match status" value="1"/>
</dbReference>
<feature type="transmembrane region" description="Helical" evidence="4">
    <location>
        <begin position="207"/>
        <end position="226"/>
    </location>
</feature>
<feature type="transmembrane region" description="Helical" evidence="4">
    <location>
        <begin position="76"/>
        <end position="94"/>
    </location>
</feature>
<evidence type="ECO:0000313" key="7">
    <source>
        <dbReference type="Proteomes" id="UP000094291"/>
    </source>
</evidence>
<feature type="domain" description="Major facilitator superfamily (MFS) profile" evidence="5">
    <location>
        <begin position="10"/>
        <end position="391"/>
    </location>
</feature>
<dbReference type="PANTHER" id="PTHR23523">
    <property type="match status" value="1"/>
</dbReference>
<gene>
    <name evidence="6" type="ORF">BFW38_05485</name>
</gene>
<evidence type="ECO:0000256" key="3">
    <source>
        <dbReference type="ARBA" id="ARBA00023136"/>
    </source>
</evidence>
<keyword evidence="1 4" id="KW-0812">Transmembrane</keyword>
<accession>A0A1E2V7T8</accession>